<dbReference type="EMBL" id="JAVLVT010000002">
    <property type="protein sequence ID" value="MDS1269825.1"/>
    <property type="molecule type" value="Genomic_DNA"/>
</dbReference>
<dbReference type="Pfam" id="PF10756">
    <property type="entry name" value="bPH_6"/>
    <property type="match status" value="1"/>
</dbReference>
<feature type="transmembrane region" description="Helical" evidence="2">
    <location>
        <begin position="57"/>
        <end position="75"/>
    </location>
</feature>
<evidence type="ECO:0000259" key="3">
    <source>
        <dbReference type="Pfam" id="PF10756"/>
    </source>
</evidence>
<dbReference type="RefSeq" id="WP_310911360.1">
    <property type="nucleotide sequence ID" value="NZ_JAVLVT010000002.1"/>
</dbReference>
<protein>
    <submittedName>
        <fullName evidence="4">PH domain-containing protein</fullName>
    </submittedName>
</protein>
<reference evidence="5" key="1">
    <citation type="submission" date="2023-07" db="EMBL/GenBank/DDBJ databases">
        <title>Novel species in the genus Lipingzhangella isolated from Sambhar Salt Lake.</title>
        <authorList>
            <person name="Jiya N."/>
            <person name="Kajale S."/>
            <person name="Sharma A."/>
        </authorList>
    </citation>
    <scope>NUCLEOTIDE SEQUENCE [LARGE SCALE GENOMIC DNA]</scope>
    <source>
        <strain evidence="5">LS1_29</strain>
    </source>
</reference>
<sequence length="222" mass="24065">MEESRERVSQNPPPVRELRLQRPVRAPGSVVLGWLGIGLCALLLADVLWRGAGRTSWVAGLILVLIGVLLAVFLLRPRLVVTESALRVVNPLRTVWIPWSAYSGVDVTDMLRVHAGQHIVRVWAIRENRRAQVRANLRRVAGQAPHRQADPAGDPNEPQRPVMQVADQLRDQAQHYRTEAGSTASPDGAAASETGPRVRWSGAALGALGAPLLGLLVVALLG</sequence>
<evidence type="ECO:0000313" key="4">
    <source>
        <dbReference type="EMBL" id="MDS1269825.1"/>
    </source>
</evidence>
<gene>
    <name evidence="4" type="ORF">RIF23_05895</name>
</gene>
<dbReference type="Proteomes" id="UP001250214">
    <property type="component" value="Unassembled WGS sequence"/>
</dbReference>
<dbReference type="InterPro" id="IPR019692">
    <property type="entry name" value="CFP-6_PH"/>
</dbReference>
<feature type="transmembrane region" description="Helical" evidence="2">
    <location>
        <begin position="202"/>
        <end position="221"/>
    </location>
</feature>
<name>A0ABU2H4T0_9ACTN</name>
<evidence type="ECO:0000256" key="1">
    <source>
        <dbReference type="SAM" id="MobiDB-lite"/>
    </source>
</evidence>
<comment type="caution">
    <text evidence="4">The sequence shown here is derived from an EMBL/GenBank/DDBJ whole genome shotgun (WGS) entry which is preliminary data.</text>
</comment>
<feature type="domain" description="Low molecular weight protein antigen 6 PH" evidence="3">
    <location>
        <begin position="76"/>
        <end position="140"/>
    </location>
</feature>
<feature type="region of interest" description="Disordered" evidence="1">
    <location>
        <begin position="175"/>
        <end position="195"/>
    </location>
</feature>
<evidence type="ECO:0000256" key="2">
    <source>
        <dbReference type="SAM" id="Phobius"/>
    </source>
</evidence>
<keyword evidence="2" id="KW-1133">Transmembrane helix</keyword>
<keyword evidence="2" id="KW-0472">Membrane</keyword>
<keyword evidence="5" id="KW-1185">Reference proteome</keyword>
<feature type="transmembrane region" description="Helical" evidence="2">
    <location>
        <begin position="26"/>
        <end position="45"/>
    </location>
</feature>
<evidence type="ECO:0000313" key="5">
    <source>
        <dbReference type="Proteomes" id="UP001250214"/>
    </source>
</evidence>
<proteinExistence type="predicted"/>
<feature type="region of interest" description="Disordered" evidence="1">
    <location>
        <begin position="140"/>
        <end position="160"/>
    </location>
</feature>
<accession>A0ABU2H4T0</accession>
<organism evidence="4 5">
    <name type="scientific">Lipingzhangella rawalii</name>
    <dbReference type="NCBI Taxonomy" id="2055835"/>
    <lineage>
        <taxon>Bacteria</taxon>
        <taxon>Bacillati</taxon>
        <taxon>Actinomycetota</taxon>
        <taxon>Actinomycetes</taxon>
        <taxon>Streptosporangiales</taxon>
        <taxon>Nocardiopsidaceae</taxon>
        <taxon>Lipingzhangella</taxon>
    </lineage>
</organism>
<keyword evidence="2" id="KW-0812">Transmembrane</keyword>